<proteinExistence type="predicted"/>
<keyword evidence="3" id="KW-1185">Reference proteome</keyword>
<dbReference type="InterPro" id="IPR002575">
    <property type="entry name" value="Aminoglycoside_PTrfase"/>
</dbReference>
<dbReference type="Gene3D" id="3.90.1200.10">
    <property type="match status" value="1"/>
</dbReference>
<comment type="caution">
    <text evidence="2">The sequence shown here is derived from an EMBL/GenBank/DDBJ whole genome shotgun (WGS) entry which is preliminary data.</text>
</comment>
<dbReference type="InterPro" id="IPR050249">
    <property type="entry name" value="Pseudomonas-type_ThrB"/>
</dbReference>
<dbReference type="Pfam" id="PF01636">
    <property type="entry name" value="APH"/>
    <property type="match status" value="1"/>
</dbReference>
<dbReference type="SUPFAM" id="SSF56112">
    <property type="entry name" value="Protein kinase-like (PK-like)"/>
    <property type="match status" value="1"/>
</dbReference>
<evidence type="ECO:0000259" key="1">
    <source>
        <dbReference type="Pfam" id="PF01636"/>
    </source>
</evidence>
<reference evidence="2 3" key="1">
    <citation type="submission" date="2020-08" db="EMBL/GenBank/DDBJ databases">
        <authorList>
            <person name="Liu C."/>
            <person name="Sun Q."/>
        </authorList>
    </citation>
    <scope>NUCLEOTIDE SEQUENCE [LARGE SCALE GENOMIC DNA]</scope>
    <source>
        <strain evidence="2 3">NSJ-45</strain>
    </source>
</reference>
<evidence type="ECO:0000313" key="3">
    <source>
        <dbReference type="Proteomes" id="UP000611796"/>
    </source>
</evidence>
<feature type="domain" description="Aminoglycoside phosphotransferase" evidence="1">
    <location>
        <begin position="134"/>
        <end position="270"/>
    </location>
</feature>
<dbReference type="EMBL" id="JACRWD010000001">
    <property type="protein sequence ID" value="MBC6003306.1"/>
    <property type="molecule type" value="Genomic_DNA"/>
</dbReference>
<dbReference type="Proteomes" id="UP000611796">
    <property type="component" value="Unassembled WGS sequence"/>
</dbReference>
<organism evidence="2 3">
    <name type="scientific">Paeniclostridium hominis</name>
    <dbReference type="NCBI Taxonomy" id="2764329"/>
    <lineage>
        <taxon>Bacteria</taxon>
        <taxon>Bacillati</taxon>
        <taxon>Bacillota</taxon>
        <taxon>Clostridia</taxon>
        <taxon>Peptostreptococcales</taxon>
        <taxon>Peptostreptococcaceae</taxon>
        <taxon>Paeniclostridium</taxon>
    </lineage>
</organism>
<evidence type="ECO:0000313" key="2">
    <source>
        <dbReference type="EMBL" id="MBC6003306.1"/>
    </source>
</evidence>
<dbReference type="RefSeq" id="WP_187005574.1">
    <property type="nucleotide sequence ID" value="NZ_JACRWD010000001.1"/>
</dbReference>
<sequence length="368" mass="43098">MIKEHDFKNIVKNFKFKGEFIEAKSHTCGHINDTFILIFENNNKEIVKYILQRINTNIFKKPDELVENIKNVTEHIKSKVIKENGNPLRETLNIIETLDNKSYYVSSDGNYFRAFVYITDAKTYQIVEEPIHMYKCGKALGKFQKQLSDFKVEKLYETIIDFHNTKKRYEAFLEAVNLDPLKRANLVKEEIEFVLDRADDCEVLVNMIEKGKIPLRVTHNDTKFNNIMIDEKTDEAIAVIDLDTVMPGLAAYDFGDSIRSGATTALEDEIDLSKVNFDINLYEEFSKGFLEETKDSLTNLEKEYLPFGAKLMTFECGMRFLMDYINGDIYFKIQRENHNLDRARNQFKLVKDMEENMDKMKDIVFKYS</sequence>
<gene>
    <name evidence="2" type="ORF">H8891_05800</name>
</gene>
<dbReference type="PANTHER" id="PTHR21064:SF5">
    <property type="entry name" value="SLR1880 PROTEIN"/>
    <property type="match status" value="1"/>
</dbReference>
<accession>A0ABR7K2Q2</accession>
<name>A0ABR7K2Q2_9FIRM</name>
<dbReference type="InterPro" id="IPR011009">
    <property type="entry name" value="Kinase-like_dom_sf"/>
</dbReference>
<dbReference type="PANTHER" id="PTHR21064">
    <property type="entry name" value="AMINOGLYCOSIDE PHOSPHOTRANSFERASE DOMAIN-CONTAINING PROTEIN-RELATED"/>
    <property type="match status" value="1"/>
</dbReference>
<protein>
    <submittedName>
        <fullName evidence="2">Aminoglycoside phosphotransferase family protein</fullName>
    </submittedName>
</protein>